<dbReference type="PROSITE" id="PS50112">
    <property type="entry name" value="PAS"/>
    <property type="match status" value="1"/>
</dbReference>
<dbReference type="SMART" id="SM00448">
    <property type="entry name" value="REC"/>
    <property type="match status" value="1"/>
</dbReference>
<dbReference type="Gene3D" id="3.30.565.10">
    <property type="entry name" value="Histidine kinase-like ATPase, C-terminal domain"/>
    <property type="match status" value="1"/>
</dbReference>
<dbReference type="PROSITE" id="PS50109">
    <property type="entry name" value="HIS_KIN"/>
    <property type="match status" value="1"/>
</dbReference>
<dbReference type="SUPFAM" id="SSF55785">
    <property type="entry name" value="PYP-like sensor domain (PAS domain)"/>
    <property type="match status" value="2"/>
</dbReference>
<sequence>MRFLSENLAEGMVYQIDSGLDGNDRVFSYLSPAVQRLHGLAVEEVLANPDLIYAQLLPEDRDRLILEEERAFATRTLLDIDVRVRLPSGEVRWRHFRSAPRLRSDGHIVWDGIEIDITERKQAEETARRLAEEGLAIQRLARISNYRWDIPTDQLTWGPVFFEIAERPPHDFPRTMEGFVQLIHPDDRQRFRQALDAILAGHPIRSIEYRLALPQGGYKHIITHSTVEFAADGQTPRVLSGYAQDISDLKRAQLEKDHLQAELAQAQKLESVGRLAGGVAHDFNNMLGVILGRAELLLKDLPDPSPLRHGLEQIQTAARRSAELTRQLLTFARRQAVAPRVINLNEAVSGMLKMLRRLIGEDIRLAWSPDPDLWHVCVDLSQLDQILTNLCVNARDAIGGNGTIEIVTRNVTLDAAFCATKVGLTPGRYVMLAVADTGQGIPPEVLPHVFEPFFTTKMPGQGTGLGLATVYGIVRQNGGFLDVTSQPGQGTTFRIYLPRVLKPSPDLQPEPPLDPPRARAGETILLVEDEPGILEVGRIMLESLGYQVLAARTPADALQIIKDRHPSTIHLLVTDVVMPQMNGRELGERLAAAIPGLPHLFMSGYTADIVAHRGIDDQRHHFLAKPFSLESLATKVRQILDQTPRPDASA</sequence>
<dbReference type="InterPro" id="IPR001610">
    <property type="entry name" value="PAC"/>
</dbReference>
<dbReference type="InterPro" id="IPR003594">
    <property type="entry name" value="HATPase_dom"/>
</dbReference>
<evidence type="ECO:0000256" key="4">
    <source>
        <dbReference type="PROSITE-ProRule" id="PRU00169"/>
    </source>
</evidence>
<dbReference type="Proteomes" id="UP000252355">
    <property type="component" value="Unassembled WGS sequence"/>
</dbReference>
<keyword evidence="10" id="KW-0418">Kinase</keyword>
<organism evidence="10 11">
    <name type="scientific">Candidatus Ozemobacter sibiricus</name>
    <dbReference type="NCBI Taxonomy" id="2268124"/>
    <lineage>
        <taxon>Bacteria</taxon>
        <taxon>Candidatus Ozemobacteria</taxon>
        <taxon>Candidatus Ozemobacterales</taxon>
        <taxon>Candidatus Ozemobacteraceae</taxon>
        <taxon>Candidatus Ozemobacter</taxon>
    </lineage>
</organism>
<comment type="caution">
    <text evidence="10">The sequence shown here is derived from an EMBL/GenBank/DDBJ whole genome shotgun (WGS) entry which is preliminary data.</text>
</comment>
<dbReference type="EMBL" id="QOQW01000017">
    <property type="protein sequence ID" value="RCK78930.1"/>
    <property type="molecule type" value="Genomic_DNA"/>
</dbReference>
<dbReference type="InterPro" id="IPR035965">
    <property type="entry name" value="PAS-like_dom_sf"/>
</dbReference>
<dbReference type="PANTHER" id="PTHR43065:SF42">
    <property type="entry name" value="TWO-COMPONENT SENSOR PPRA"/>
    <property type="match status" value="1"/>
</dbReference>
<evidence type="ECO:0000256" key="5">
    <source>
        <dbReference type="SAM" id="Coils"/>
    </source>
</evidence>
<dbReference type="InterPro" id="IPR000700">
    <property type="entry name" value="PAS-assoc_C"/>
</dbReference>
<feature type="coiled-coil region" evidence="5">
    <location>
        <begin position="242"/>
        <end position="269"/>
    </location>
</feature>
<dbReference type="CDD" id="cd00082">
    <property type="entry name" value="HisKA"/>
    <property type="match status" value="1"/>
</dbReference>
<dbReference type="SUPFAM" id="SSF47384">
    <property type="entry name" value="Homodimeric domain of signal transducing histidine kinase"/>
    <property type="match status" value="1"/>
</dbReference>
<dbReference type="PRINTS" id="PR00344">
    <property type="entry name" value="BCTRLSENSOR"/>
</dbReference>
<dbReference type="InterPro" id="IPR013655">
    <property type="entry name" value="PAS_fold_3"/>
</dbReference>
<dbReference type="InterPro" id="IPR000014">
    <property type="entry name" value="PAS"/>
</dbReference>
<evidence type="ECO:0000313" key="10">
    <source>
        <dbReference type="EMBL" id="RCK78930.1"/>
    </source>
</evidence>
<dbReference type="Pfam" id="PF02518">
    <property type="entry name" value="HATPase_c"/>
    <property type="match status" value="1"/>
</dbReference>
<dbReference type="Gene3D" id="3.30.450.20">
    <property type="entry name" value="PAS domain"/>
    <property type="match status" value="2"/>
</dbReference>
<feature type="domain" description="PAC" evidence="9">
    <location>
        <begin position="78"/>
        <end position="129"/>
    </location>
</feature>
<dbReference type="SUPFAM" id="SSF52172">
    <property type="entry name" value="CheY-like"/>
    <property type="match status" value="1"/>
</dbReference>
<evidence type="ECO:0000259" key="6">
    <source>
        <dbReference type="PROSITE" id="PS50109"/>
    </source>
</evidence>
<dbReference type="SUPFAM" id="SSF55874">
    <property type="entry name" value="ATPase domain of HSP90 chaperone/DNA topoisomerase II/histidine kinase"/>
    <property type="match status" value="1"/>
</dbReference>
<dbReference type="SMART" id="SM00387">
    <property type="entry name" value="HATPase_c"/>
    <property type="match status" value="1"/>
</dbReference>
<gene>
    <name evidence="10" type="ORF">OZSIB_0481</name>
</gene>
<reference evidence="10 11" key="1">
    <citation type="submission" date="2018-05" db="EMBL/GenBank/DDBJ databases">
        <title>A metagenomic window into the 2 km-deep terrestrial subsurface aquifer revealed taxonomically and functionally diverse microbial community comprising novel uncultured bacterial lineages.</title>
        <authorList>
            <person name="Kadnikov V.V."/>
            <person name="Mardanov A.V."/>
            <person name="Beletsky A.V."/>
            <person name="Banks D."/>
            <person name="Pimenov N.V."/>
            <person name="Frank Y.A."/>
            <person name="Karnachuk O.V."/>
            <person name="Ravin N.V."/>
        </authorList>
    </citation>
    <scope>NUCLEOTIDE SEQUENCE [LARGE SCALE GENOMIC DNA]</scope>
    <source>
        <strain evidence="10">BY5</strain>
    </source>
</reference>
<evidence type="ECO:0000313" key="11">
    <source>
        <dbReference type="Proteomes" id="UP000252355"/>
    </source>
</evidence>
<dbReference type="InterPro" id="IPR005467">
    <property type="entry name" value="His_kinase_dom"/>
</dbReference>
<dbReference type="EC" id="2.7.13.3" evidence="2"/>
<evidence type="ECO:0000259" key="7">
    <source>
        <dbReference type="PROSITE" id="PS50110"/>
    </source>
</evidence>
<dbReference type="GO" id="GO:0000155">
    <property type="term" value="F:phosphorelay sensor kinase activity"/>
    <property type="evidence" value="ECO:0007669"/>
    <property type="project" value="InterPro"/>
</dbReference>
<keyword evidence="10" id="KW-0808">Transferase</keyword>
<dbReference type="NCBIfam" id="TIGR00229">
    <property type="entry name" value="sensory_box"/>
    <property type="match status" value="1"/>
</dbReference>
<dbReference type="InterPro" id="IPR004358">
    <property type="entry name" value="Sig_transdc_His_kin-like_C"/>
</dbReference>
<keyword evidence="5" id="KW-0175">Coiled coil</keyword>
<feature type="modified residue" description="4-aspartylphosphate" evidence="4">
    <location>
        <position position="575"/>
    </location>
</feature>
<dbReference type="Pfam" id="PF08447">
    <property type="entry name" value="PAS_3"/>
    <property type="match status" value="2"/>
</dbReference>
<dbReference type="Gene3D" id="1.10.287.130">
    <property type="match status" value="1"/>
</dbReference>
<dbReference type="SMART" id="SM00388">
    <property type="entry name" value="HisKA"/>
    <property type="match status" value="1"/>
</dbReference>
<dbReference type="Pfam" id="PF00512">
    <property type="entry name" value="HisKA"/>
    <property type="match status" value="1"/>
</dbReference>
<dbReference type="Pfam" id="PF00072">
    <property type="entry name" value="Response_reg"/>
    <property type="match status" value="1"/>
</dbReference>
<evidence type="ECO:0000256" key="1">
    <source>
        <dbReference type="ARBA" id="ARBA00000085"/>
    </source>
</evidence>
<evidence type="ECO:0000259" key="8">
    <source>
        <dbReference type="PROSITE" id="PS50112"/>
    </source>
</evidence>
<comment type="catalytic activity">
    <reaction evidence="1">
        <text>ATP + protein L-histidine = ADP + protein N-phospho-L-histidine.</text>
        <dbReference type="EC" id="2.7.13.3"/>
    </reaction>
</comment>
<accession>A0A367ZLM0</accession>
<dbReference type="CDD" id="cd00130">
    <property type="entry name" value="PAS"/>
    <property type="match status" value="2"/>
</dbReference>
<dbReference type="Gene3D" id="3.40.50.2300">
    <property type="match status" value="1"/>
</dbReference>
<dbReference type="InterPro" id="IPR036890">
    <property type="entry name" value="HATPase_C_sf"/>
</dbReference>
<feature type="domain" description="Response regulatory" evidence="7">
    <location>
        <begin position="523"/>
        <end position="640"/>
    </location>
</feature>
<name>A0A367ZLM0_9BACT</name>
<keyword evidence="3 4" id="KW-0597">Phosphoprotein</keyword>
<evidence type="ECO:0000259" key="9">
    <source>
        <dbReference type="PROSITE" id="PS50113"/>
    </source>
</evidence>
<evidence type="ECO:0000256" key="2">
    <source>
        <dbReference type="ARBA" id="ARBA00012438"/>
    </source>
</evidence>
<dbReference type="AlphaFoldDB" id="A0A367ZLM0"/>
<evidence type="ECO:0000256" key="3">
    <source>
        <dbReference type="ARBA" id="ARBA00022553"/>
    </source>
</evidence>
<dbReference type="InterPro" id="IPR001789">
    <property type="entry name" value="Sig_transdc_resp-reg_receiver"/>
</dbReference>
<dbReference type="PANTHER" id="PTHR43065">
    <property type="entry name" value="SENSOR HISTIDINE KINASE"/>
    <property type="match status" value="1"/>
</dbReference>
<dbReference type="SMART" id="SM00086">
    <property type="entry name" value="PAC"/>
    <property type="match status" value="2"/>
</dbReference>
<feature type="domain" description="PAS" evidence="8">
    <location>
        <begin position="1"/>
        <end position="75"/>
    </location>
</feature>
<dbReference type="PROSITE" id="PS50110">
    <property type="entry name" value="RESPONSE_REGULATORY"/>
    <property type="match status" value="1"/>
</dbReference>
<proteinExistence type="predicted"/>
<dbReference type="InterPro" id="IPR011006">
    <property type="entry name" value="CheY-like_superfamily"/>
</dbReference>
<dbReference type="PROSITE" id="PS50113">
    <property type="entry name" value="PAC"/>
    <property type="match status" value="1"/>
</dbReference>
<feature type="domain" description="Histidine kinase" evidence="6">
    <location>
        <begin position="278"/>
        <end position="501"/>
    </location>
</feature>
<dbReference type="InterPro" id="IPR003661">
    <property type="entry name" value="HisK_dim/P_dom"/>
</dbReference>
<dbReference type="InterPro" id="IPR036097">
    <property type="entry name" value="HisK_dim/P_sf"/>
</dbReference>
<protein>
    <recommendedName>
        <fullName evidence="2">histidine kinase</fullName>
        <ecNumber evidence="2">2.7.13.3</ecNumber>
    </recommendedName>
</protein>